<dbReference type="EMBL" id="AMSG01000001">
    <property type="protein sequence ID" value="EKF56751.1"/>
    <property type="molecule type" value="Genomic_DNA"/>
</dbReference>
<evidence type="ECO:0000256" key="2">
    <source>
        <dbReference type="ARBA" id="ARBA00022679"/>
    </source>
</evidence>
<gene>
    <name evidence="3" type="ORF">I215_01015</name>
</gene>
<dbReference type="PATRIC" id="fig|555500.3.peg.213"/>
<dbReference type="RefSeq" id="WP_008990080.1">
    <property type="nucleotide sequence ID" value="NZ_AMSG01000001.1"/>
</dbReference>
<dbReference type="SUPFAM" id="SSF53756">
    <property type="entry name" value="UDP-Glycosyltransferase/glycogen phosphorylase"/>
    <property type="match status" value="1"/>
</dbReference>
<evidence type="ECO:0000313" key="4">
    <source>
        <dbReference type="Proteomes" id="UP000007364"/>
    </source>
</evidence>
<dbReference type="Gene3D" id="3.40.50.2000">
    <property type="entry name" value="Glycogen Phosphorylase B"/>
    <property type="match status" value="2"/>
</dbReference>
<dbReference type="STRING" id="555500.I215_01015"/>
<dbReference type="InterPro" id="IPR002201">
    <property type="entry name" value="Glyco_trans_9"/>
</dbReference>
<dbReference type="InterPro" id="IPR051199">
    <property type="entry name" value="LPS_LOS_Heptosyltrfase"/>
</dbReference>
<keyword evidence="4" id="KW-1185">Reference proteome</keyword>
<keyword evidence="2 3" id="KW-0808">Transferase</keyword>
<name>K2Q7B4_9FLAO</name>
<dbReference type="eggNOG" id="COG0859">
    <property type="taxonomic scope" value="Bacteria"/>
</dbReference>
<proteinExistence type="predicted"/>
<dbReference type="GO" id="GO:0008713">
    <property type="term" value="F:ADP-heptose-lipopolysaccharide heptosyltransferase activity"/>
    <property type="evidence" value="ECO:0007669"/>
    <property type="project" value="TreeGrafter"/>
</dbReference>
<evidence type="ECO:0000256" key="1">
    <source>
        <dbReference type="ARBA" id="ARBA00022676"/>
    </source>
</evidence>
<accession>K2Q7B4</accession>
<dbReference type="PANTHER" id="PTHR30160">
    <property type="entry name" value="TETRAACYLDISACCHARIDE 4'-KINASE-RELATED"/>
    <property type="match status" value="1"/>
</dbReference>
<dbReference type="OrthoDB" id="9768048at2"/>
<dbReference type="AlphaFoldDB" id="K2Q7B4"/>
<dbReference type="PANTHER" id="PTHR30160:SF22">
    <property type="entry name" value="LIPOPOLYSACCHARIDE CORE BIOSYNTHESIS PROTEIN"/>
    <property type="match status" value="1"/>
</dbReference>
<dbReference type="GO" id="GO:0009244">
    <property type="term" value="P:lipopolysaccharide core region biosynthetic process"/>
    <property type="evidence" value="ECO:0007669"/>
    <property type="project" value="TreeGrafter"/>
</dbReference>
<sequence length="342" mass="37961">MDKKHILAIRFSAVGDAAIAVPVLRALLQQNPGVKVSVATQSFLKPVFQTVEGVEVLPADIRGKHKGVKGLYAYYAEVKNRDFDAIADLHGSLRSRIVKFFFLFSGVGSKTIDKGRSEKRALVNGKIFKPVKTSTERYADVFRSLGYTVDLNKDVFPAKKSLSAEVYNIIGNSTKKWIGIAPFAFHDTKMYPLDLMEKVIDSISKTGDYQLILFGGKKELPALKLLSDSYPNTVYTFGKISFEDEIKLISNLDLMVSMDSGNAHLAAMQGVKVLTLWGVTHPYAGFYPYKQPVSNSLLSDRQKYPLIPTSVYGNKAPESYKDVMRSIEVEAVVDKIVSLTKN</sequence>
<dbReference type="GO" id="GO:0005829">
    <property type="term" value="C:cytosol"/>
    <property type="evidence" value="ECO:0007669"/>
    <property type="project" value="TreeGrafter"/>
</dbReference>
<keyword evidence="1" id="KW-0328">Glycosyltransferase</keyword>
<dbReference type="Proteomes" id="UP000007364">
    <property type="component" value="Unassembled WGS sequence"/>
</dbReference>
<reference evidence="3 4" key="1">
    <citation type="journal article" date="2012" name="J. Bacteriol.">
        <title>Genome Sequence of Galbibacter marinum Type Strain ck-I2-15.</title>
        <authorList>
            <person name="Lai Q."/>
            <person name="Li C."/>
            <person name="Shao Z."/>
        </authorList>
    </citation>
    <scope>NUCLEOTIDE SEQUENCE [LARGE SCALE GENOMIC DNA]</scope>
    <source>
        <strain evidence="4">ck-I2-15</strain>
    </source>
</reference>
<dbReference type="CDD" id="cd03789">
    <property type="entry name" value="GT9_LPS_heptosyltransferase"/>
    <property type="match status" value="1"/>
</dbReference>
<organism evidence="3 4">
    <name type="scientific">Galbibacter marinus</name>
    <dbReference type="NCBI Taxonomy" id="555500"/>
    <lineage>
        <taxon>Bacteria</taxon>
        <taxon>Pseudomonadati</taxon>
        <taxon>Bacteroidota</taxon>
        <taxon>Flavobacteriia</taxon>
        <taxon>Flavobacteriales</taxon>
        <taxon>Flavobacteriaceae</taxon>
        <taxon>Galbibacter</taxon>
    </lineage>
</organism>
<dbReference type="Pfam" id="PF01075">
    <property type="entry name" value="Glyco_transf_9"/>
    <property type="match status" value="1"/>
</dbReference>
<protein>
    <submittedName>
        <fullName evidence="3">Glycosyl transferase family protein</fullName>
    </submittedName>
</protein>
<evidence type="ECO:0000313" key="3">
    <source>
        <dbReference type="EMBL" id="EKF56751.1"/>
    </source>
</evidence>
<comment type="caution">
    <text evidence="3">The sequence shown here is derived from an EMBL/GenBank/DDBJ whole genome shotgun (WGS) entry which is preliminary data.</text>
</comment>